<sequence length="95" mass="10526">MLRKGCGKDTGNRGDKPRLKGCEADLCSKELEAKDQGSNEVELIEKGKLFHQGRMFLQTLKPLLSLQSLKPLLPLKPPLSLKPPLPLKPSLLLKL</sequence>
<evidence type="ECO:0000313" key="1">
    <source>
        <dbReference type="EMBL" id="CAB4296569.1"/>
    </source>
</evidence>
<name>A0A6J5W4R5_PRUAR</name>
<keyword evidence="2" id="KW-1185">Reference proteome</keyword>
<dbReference type="EMBL" id="CAEKKB010000001">
    <property type="protein sequence ID" value="CAB4296569.1"/>
    <property type="molecule type" value="Genomic_DNA"/>
</dbReference>
<gene>
    <name evidence="1" type="ORF">ORAREDHAP_LOCUS8195</name>
</gene>
<accession>A0A6J5W4R5</accession>
<protein>
    <submittedName>
        <fullName evidence="1">Uncharacterized protein</fullName>
    </submittedName>
</protein>
<organism evidence="1 2">
    <name type="scientific">Prunus armeniaca</name>
    <name type="common">Apricot</name>
    <name type="synonym">Armeniaca vulgaris</name>
    <dbReference type="NCBI Taxonomy" id="36596"/>
    <lineage>
        <taxon>Eukaryota</taxon>
        <taxon>Viridiplantae</taxon>
        <taxon>Streptophyta</taxon>
        <taxon>Embryophyta</taxon>
        <taxon>Tracheophyta</taxon>
        <taxon>Spermatophyta</taxon>
        <taxon>Magnoliopsida</taxon>
        <taxon>eudicotyledons</taxon>
        <taxon>Gunneridae</taxon>
        <taxon>Pentapetalae</taxon>
        <taxon>rosids</taxon>
        <taxon>fabids</taxon>
        <taxon>Rosales</taxon>
        <taxon>Rosaceae</taxon>
        <taxon>Amygdaloideae</taxon>
        <taxon>Amygdaleae</taxon>
        <taxon>Prunus</taxon>
    </lineage>
</organism>
<dbReference type="AlphaFoldDB" id="A0A6J5W4R5"/>
<proteinExistence type="predicted"/>
<reference evidence="2" key="1">
    <citation type="journal article" date="2020" name="Genome Biol.">
        <title>Gamete binning: chromosome-level and haplotype-resolved genome assembly enabled by high-throughput single-cell sequencing of gamete genomes.</title>
        <authorList>
            <person name="Campoy J.A."/>
            <person name="Sun H."/>
            <person name="Goel M."/>
            <person name="Jiao W.-B."/>
            <person name="Folz-Donahue K."/>
            <person name="Wang N."/>
            <person name="Rubio M."/>
            <person name="Liu C."/>
            <person name="Kukat C."/>
            <person name="Ruiz D."/>
            <person name="Huettel B."/>
            <person name="Schneeberger K."/>
        </authorList>
    </citation>
    <scope>NUCLEOTIDE SEQUENCE [LARGE SCALE GENOMIC DNA]</scope>
    <source>
        <strain evidence="2">cv. Rojo Pasion</strain>
    </source>
</reference>
<evidence type="ECO:0000313" key="2">
    <source>
        <dbReference type="Proteomes" id="UP000507245"/>
    </source>
</evidence>
<dbReference type="Proteomes" id="UP000507245">
    <property type="component" value="Unassembled WGS sequence"/>
</dbReference>